<dbReference type="AlphaFoldDB" id="A0AAE3W5H1"/>
<comment type="caution">
    <text evidence="2">The sequence shown here is derived from an EMBL/GenBank/DDBJ whole genome shotgun (WGS) entry which is preliminary data.</text>
</comment>
<accession>A0AAE3W5H1</accession>
<dbReference type="EMBL" id="JAUSUZ010000001">
    <property type="protein sequence ID" value="MDQ0369791.1"/>
    <property type="molecule type" value="Genomic_DNA"/>
</dbReference>
<keyword evidence="3" id="KW-1185">Reference proteome</keyword>
<feature type="compositionally biased region" description="Low complexity" evidence="1">
    <location>
        <begin position="43"/>
        <end position="53"/>
    </location>
</feature>
<evidence type="ECO:0000313" key="3">
    <source>
        <dbReference type="Proteomes" id="UP001240236"/>
    </source>
</evidence>
<reference evidence="2 3" key="1">
    <citation type="submission" date="2023-07" db="EMBL/GenBank/DDBJ databases">
        <title>Sequencing the genomes of 1000 actinobacteria strains.</title>
        <authorList>
            <person name="Klenk H.-P."/>
        </authorList>
    </citation>
    <scope>NUCLEOTIDE SEQUENCE [LARGE SCALE GENOMIC DNA]</scope>
    <source>
        <strain evidence="2 3">DSM 44709</strain>
    </source>
</reference>
<name>A0AAE3W5H1_9ACTN</name>
<feature type="region of interest" description="Disordered" evidence="1">
    <location>
        <begin position="38"/>
        <end position="59"/>
    </location>
</feature>
<evidence type="ECO:0000313" key="2">
    <source>
        <dbReference type="EMBL" id="MDQ0369791.1"/>
    </source>
</evidence>
<sequence>MDPTGGRRGRDAVAGRGAFGAVQVTHADDDMITVCASRRRPASRPARPTTLRRAIGEGPAEPELVPKAFVDRLNALDERHGMIDTIRREAACAAFDGLATRAGITPEQAGTLCDEWREW</sequence>
<proteinExistence type="predicted"/>
<dbReference type="Proteomes" id="UP001240236">
    <property type="component" value="Unassembled WGS sequence"/>
</dbReference>
<dbReference type="RefSeq" id="WP_307245276.1">
    <property type="nucleotide sequence ID" value="NZ_JAUSUZ010000001.1"/>
</dbReference>
<evidence type="ECO:0000256" key="1">
    <source>
        <dbReference type="SAM" id="MobiDB-lite"/>
    </source>
</evidence>
<organism evidence="2 3">
    <name type="scientific">Catenuloplanes indicus</name>
    <dbReference type="NCBI Taxonomy" id="137267"/>
    <lineage>
        <taxon>Bacteria</taxon>
        <taxon>Bacillati</taxon>
        <taxon>Actinomycetota</taxon>
        <taxon>Actinomycetes</taxon>
        <taxon>Micromonosporales</taxon>
        <taxon>Micromonosporaceae</taxon>
        <taxon>Catenuloplanes</taxon>
    </lineage>
</organism>
<protein>
    <submittedName>
        <fullName evidence="2">Uncharacterized protein</fullName>
    </submittedName>
</protein>
<gene>
    <name evidence="2" type="ORF">J2S42_006460</name>
</gene>